<dbReference type="InterPro" id="IPR029069">
    <property type="entry name" value="HotDog_dom_sf"/>
</dbReference>
<evidence type="ECO:0008006" key="4">
    <source>
        <dbReference type="Google" id="ProtNLM"/>
    </source>
</evidence>
<keyword evidence="3" id="KW-1185">Reference proteome</keyword>
<dbReference type="SUPFAM" id="SSF54637">
    <property type="entry name" value="Thioesterase/thiol ester dehydrase-isomerase"/>
    <property type="match status" value="1"/>
</dbReference>
<gene>
    <name evidence="2" type="ORF">PYCCODRAFT_1440502</name>
    <name evidence="1" type="ORF">PYCCODRAFT_1441183</name>
</gene>
<dbReference type="Proteomes" id="UP000193067">
    <property type="component" value="Unassembled WGS sequence"/>
</dbReference>
<evidence type="ECO:0000313" key="3">
    <source>
        <dbReference type="Proteomes" id="UP000193067"/>
    </source>
</evidence>
<dbReference type="EMBL" id="KZ084158">
    <property type="protein sequence ID" value="OSC97062.1"/>
    <property type="molecule type" value="Genomic_DNA"/>
</dbReference>
<evidence type="ECO:0000313" key="2">
    <source>
        <dbReference type="EMBL" id="OSC97062.1"/>
    </source>
</evidence>
<reference evidence="1 3" key="1">
    <citation type="journal article" date="2015" name="Biotechnol. Biofuels">
        <title>Enhanced degradation of softwood versus hardwood by the white-rot fungus Pycnoporus coccineus.</title>
        <authorList>
            <person name="Couturier M."/>
            <person name="Navarro D."/>
            <person name="Chevret D."/>
            <person name="Henrissat B."/>
            <person name="Piumi F."/>
            <person name="Ruiz-Duenas F.J."/>
            <person name="Martinez A.T."/>
            <person name="Grigoriev I.V."/>
            <person name="Riley R."/>
            <person name="Lipzen A."/>
            <person name="Berrin J.G."/>
            <person name="Master E.R."/>
            <person name="Rosso M.N."/>
        </authorList>
    </citation>
    <scope>NUCLEOTIDE SEQUENCE [LARGE SCALE GENOMIC DNA]</scope>
    <source>
        <strain evidence="1 3">BRFM310</strain>
    </source>
</reference>
<name>A0A1Y2I539_TRAC3</name>
<dbReference type="EMBL" id="KZ084206">
    <property type="protein sequence ID" value="OSC96245.1"/>
    <property type="molecule type" value="Genomic_DNA"/>
</dbReference>
<dbReference type="OrthoDB" id="2420454at2759"/>
<proteinExistence type="predicted"/>
<dbReference type="STRING" id="1353009.A0A1Y2I539"/>
<accession>A0A1Y2I539</accession>
<evidence type="ECO:0000313" key="1">
    <source>
        <dbReference type="EMBL" id="OSC96245.1"/>
    </source>
</evidence>
<organism evidence="1 3">
    <name type="scientific">Trametes coccinea (strain BRFM310)</name>
    <name type="common">Pycnoporus coccineus</name>
    <dbReference type="NCBI Taxonomy" id="1353009"/>
    <lineage>
        <taxon>Eukaryota</taxon>
        <taxon>Fungi</taxon>
        <taxon>Dikarya</taxon>
        <taxon>Basidiomycota</taxon>
        <taxon>Agaricomycotina</taxon>
        <taxon>Agaricomycetes</taxon>
        <taxon>Polyporales</taxon>
        <taxon>Polyporaceae</taxon>
        <taxon>Trametes</taxon>
    </lineage>
</organism>
<protein>
    <recommendedName>
        <fullName evidence="4">Thioesterase domain-containing protein</fullName>
    </recommendedName>
</protein>
<dbReference type="AlphaFoldDB" id="A0A1Y2I539"/>
<sequence>MLRRRERTVDFLPYRTRWLDHDQYAHINNSVYYHLVVNTYLIKHAHLSPTTSPLIGLVVSSFSLFSLRSRFPPVTNLGSSSVTYEVAVFEEGTEQPGAVGGYTHVFLDRETRKSAPMPLDTRAGLAGLASPTCKL</sequence>
<dbReference type="Gene3D" id="3.10.129.10">
    <property type="entry name" value="Hotdog Thioesterase"/>
    <property type="match status" value="1"/>
</dbReference>